<comment type="subcellular location">
    <subcellularLocation>
        <location evidence="1 9">Mitochondrion inner membrane</location>
        <topology evidence="1 9">Multi-pass membrane protein</topology>
    </subcellularLocation>
</comment>
<evidence type="ECO:0000256" key="7">
    <source>
        <dbReference type="ARBA" id="ARBA00023128"/>
    </source>
</evidence>
<dbReference type="RefSeq" id="XP_062876624.1">
    <property type="nucleotide sequence ID" value="XM_063020554.1"/>
</dbReference>
<dbReference type="Proteomes" id="UP001338582">
    <property type="component" value="Chromosome 2"/>
</dbReference>
<dbReference type="GO" id="GO:0005743">
    <property type="term" value="C:mitochondrial inner membrane"/>
    <property type="evidence" value="ECO:0007669"/>
    <property type="project" value="UniProtKB-SubCell"/>
</dbReference>
<dbReference type="AlphaFoldDB" id="A0AAX4H6W2"/>
<accession>A0AAX4H6W2</accession>
<proteinExistence type="inferred from homology"/>
<keyword evidence="6" id="KW-1133">Transmembrane helix</keyword>
<keyword evidence="4" id="KW-0812">Transmembrane</keyword>
<evidence type="ECO:0000313" key="11">
    <source>
        <dbReference type="Proteomes" id="UP001338582"/>
    </source>
</evidence>
<evidence type="ECO:0000256" key="5">
    <source>
        <dbReference type="ARBA" id="ARBA00022792"/>
    </source>
</evidence>
<keyword evidence="5 9" id="KW-0999">Mitochondrion inner membrane</keyword>
<comment type="similarity">
    <text evidence="2 9">Belongs to the mitochondrial pyruvate carrier (MPC) (TC 2.A.105) family.</text>
</comment>
<name>A0AAX4H6W2_9ASCO</name>
<evidence type="ECO:0000256" key="2">
    <source>
        <dbReference type="ARBA" id="ARBA00006416"/>
    </source>
</evidence>
<evidence type="ECO:0000256" key="3">
    <source>
        <dbReference type="ARBA" id="ARBA00022448"/>
    </source>
</evidence>
<dbReference type="Pfam" id="PF03650">
    <property type="entry name" value="MPC"/>
    <property type="match status" value="1"/>
</dbReference>
<keyword evidence="7 9" id="KW-0496">Mitochondrion</keyword>
<evidence type="ECO:0000313" key="10">
    <source>
        <dbReference type="EMBL" id="WPK24241.1"/>
    </source>
</evidence>
<comment type="function">
    <text evidence="9">Mediates the uptake of pyruvate into mitochondria.</text>
</comment>
<evidence type="ECO:0000256" key="6">
    <source>
        <dbReference type="ARBA" id="ARBA00022989"/>
    </source>
</evidence>
<gene>
    <name evidence="10" type="ORF">PUMCH_001508</name>
</gene>
<dbReference type="InterPro" id="IPR005336">
    <property type="entry name" value="MPC"/>
</dbReference>
<evidence type="ECO:0000256" key="4">
    <source>
        <dbReference type="ARBA" id="ARBA00022692"/>
    </source>
</evidence>
<evidence type="ECO:0000256" key="9">
    <source>
        <dbReference type="RuleBase" id="RU363100"/>
    </source>
</evidence>
<dbReference type="KEGG" id="asau:88172573"/>
<evidence type="ECO:0000256" key="8">
    <source>
        <dbReference type="ARBA" id="ARBA00023136"/>
    </source>
</evidence>
<dbReference type="GeneID" id="88172573"/>
<evidence type="ECO:0000256" key="1">
    <source>
        <dbReference type="ARBA" id="ARBA00004448"/>
    </source>
</evidence>
<reference evidence="10 11" key="1">
    <citation type="submission" date="2023-10" db="EMBL/GenBank/DDBJ databases">
        <title>Draft Genome Sequence of Candida saopaulonensis from a very Premature Infant with Sepsis.</title>
        <authorList>
            <person name="Ning Y."/>
            <person name="Dai R."/>
            <person name="Xiao M."/>
            <person name="Xu Y."/>
            <person name="Yan Q."/>
            <person name="Zhang L."/>
        </authorList>
    </citation>
    <scope>NUCLEOTIDE SEQUENCE [LARGE SCALE GENOMIC DNA]</scope>
    <source>
        <strain evidence="10 11">19XY460</strain>
    </source>
</reference>
<keyword evidence="8" id="KW-0472">Membrane</keyword>
<organism evidence="10 11">
    <name type="scientific">Australozyma saopauloensis</name>
    <dbReference type="NCBI Taxonomy" id="291208"/>
    <lineage>
        <taxon>Eukaryota</taxon>
        <taxon>Fungi</taxon>
        <taxon>Dikarya</taxon>
        <taxon>Ascomycota</taxon>
        <taxon>Saccharomycotina</taxon>
        <taxon>Pichiomycetes</taxon>
        <taxon>Metschnikowiaceae</taxon>
        <taxon>Australozyma</taxon>
    </lineage>
</organism>
<keyword evidence="3 9" id="KW-0813">Transport</keyword>
<dbReference type="EMBL" id="CP138895">
    <property type="protein sequence ID" value="WPK24241.1"/>
    <property type="molecule type" value="Genomic_DNA"/>
</dbReference>
<dbReference type="GO" id="GO:0006850">
    <property type="term" value="P:pyruvate import into mitochondria"/>
    <property type="evidence" value="ECO:0007669"/>
    <property type="project" value="InterPro"/>
</dbReference>
<keyword evidence="11" id="KW-1185">Reference proteome</keyword>
<protein>
    <recommendedName>
        <fullName evidence="9">Mitochondrial pyruvate carrier</fullName>
    </recommendedName>
</protein>
<sequence>MAAAPPHVSKFTRFLNSETGPRTVHFWAPVLKWSLVIAGLNDIQRPVEKISGTQQLALFCTGAIWTRWAAFAITPRNYLLASVNFFLGGVAGYQLSRVVKYRRDQGDSPAQVFQYLFKSG</sequence>
<dbReference type="PANTHER" id="PTHR14154">
    <property type="entry name" value="UPF0041 BRAIN PROTEIN 44-RELATED"/>
    <property type="match status" value="1"/>
</dbReference>